<evidence type="ECO:0000313" key="2">
    <source>
        <dbReference type="EMBL" id="SDM30944.1"/>
    </source>
</evidence>
<accession>A0A1G9S6A7</accession>
<organism evidence="2 3">
    <name type="scientific">Romboutsia lituseburensis DSM 797</name>
    <dbReference type="NCBI Taxonomy" id="1121325"/>
    <lineage>
        <taxon>Bacteria</taxon>
        <taxon>Bacillati</taxon>
        <taxon>Bacillota</taxon>
        <taxon>Clostridia</taxon>
        <taxon>Peptostreptococcales</taxon>
        <taxon>Peptostreptococcaceae</taxon>
        <taxon>Romboutsia</taxon>
    </lineage>
</organism>
<dbReference type="Gene3D" id="1.10.3210.10">
    <property type="entry name" value="Hypothetical protein af1432"/>
    <property type="match status" value="1"/>
</dbReference>
<dbReference type="FunFam" id="1.10.3210.10:FF:000026">
    <property type="entry name" value="Metal-dependent phosphohydrolase"/>
    <property type="match status" value="1"/>
</dbReference>
<dbReference type="Proteomes" id="UP000199068">
    <property type="component" value="Unassembled WGS sequence"/>
</dbReference>
<dbReference type="STRING" id="1121325.SAMN04515677_108106"/>
<protein>
    <recommendedName>
        <fullName evidence="1">HD/PDEase domain-containing protein</fullName>
    </recommendedName>
</protein>
<dbReference type="Pfam" id="PF01966">
    <property type="entry name" value="HD"/>
    <property type="match status" value="1"/>
</dbReference>
<feature type="domain" description="HD/PDEase" evidence="1">
    <location>
        <begin position="45"/>
        <end position="160"/>
    </location>
</feature>
<evidence type="ECO:0000313" key="3">
    <source>
        <dbReference type="Proteomes" id="UP000199068"/>
    </source>
</evidence>
<reference evidence="2 3" key="1">
    <citation type="submission" date="2016-10" db="EMBL/GenBank/DDBJ databases">
        <authorList>
            <person name="de Groot N.N."/>
        </authorList>
    </citation>
    <scope>NUCLEOTIDE SEQUENCE [LARGE SCALE GENOMIC DNA]</scope>
    <source>
        <strain evidence="2 3">DSM 797</strain>
    </source>
</reference>
<name>A0A1G9S6A7_9FIRM</name>
<gene>
    <name evidence="2" type="ORF">SAMN04515677_108106</name>
</gene>
<dbReference type="EMBL" id="FNGW01000008">
    <property type="protein sequence ID" value="SDM30944.1"/>
    <property type="molecule type" value="Genomic_DNA"/>
</dbReference>
<sequence>MKIVDSIYGEFDIDLIIQDLINTKEVQRLKRVHQGGANYLTNPKWNVTRYEHSIGTMLLVKILGGSIEEQIAALLHDISHTAFSHLVDLVLDNKSEDYHEKIYKKIMNESEIPEILIKYNYNPNEILFDEKRWTILEKSSPDLCADRIDYTLRDILQYGGITKIEINKFIESLIVHNGEVVLNNIEAAEWFTSTYYKEVIDFFMHPLNIYSNAVLAKVIQRALDIGEINISDLETDDEVLLNKLKRIQNKEILELISKIHKDVCVEYDELNYDIHQIQKLRLIDPMVLIEGKTVRASSISTKIEKENKIARERSKKGAFIKIIKC</sequence>
<dbReference type="RefSeq" id="WP_092727222.1">
    <property type="nucleotide sequence ID" value="NZ_FNGW01000008.1"/>
</dbReference>
<evidence type="ECO:0000259" key="1">
    <source>
        <dbReference type="SMART" id="SM00471"/>
    </source>
</evidence>
<dbReference type="AlphaFoldDB" id="A0A1G9S6A7"/>
<proteinExistence type="predicted"/>
<dbReference type="CDD" id="cd00077">
    <property type="entry name" value="HDc"/>
    <property type="match status" value="1"/>
</dbReference>
<dbReference type="PANTHER" id="PTHR11373:SF41">
    <property type="entry name" value="METAL-DEPENDENT PHOSPHOHYDROLASE"/>
    <property type="match status" value="1"/>
</dbReference>
<dbReference type="SMART" id="SM00471">
    <property type="entry name" value="HDc"/>
    <property type="match status" value="1"/>
</dbReference>
<dbReference type="InterPro" id="IPR006674">
    <property type="entry name" value="HD_domain"/>
</dbReference>
<dbReference type="PANTHER" id="PTHR11373">
    <property type="entry name" value="DEOXYNUCLEOSIDE TRIPHOSPHATE TRIPHOSPHOHYDROLASE"/>
    <property type="match status" value="1"/>
</dbReference>
<dbReference type="InterPro" id="IPR050135">
    <property type="entry name" value="dGTPase-like"/>
</dbReference>
<keyword evidence="3" id="KW-1185">Reference proteome</keyword>
<dbReference type="GO" id="GO:0008832">
    <property type="term" value="F:dGTPase activity"/>
    <property type="evidence" value="ECO:0007669"/>
    <property type="project" value="TreeGrafter"/>
</dbReference>
<dbReference type="SUPFAM" id="SSF109604">
    <property type="entry name" value="HD-domain/PDEase-like"/>
    <property type="match status" value="1"/>
</dbReference>
<dbReference type="InterPro" id="IPR003607">
    <property type="entry name" value="HD/PDEase_dom"/>
</dbReference>
<dbReference type="GO" id="GO:0006203">
    <property type="term" value="P:dGTP catabolic process"/>
    <property type="evidence" value="ECO:0007669"/>
    <property type="project" value="TreeGrafter"/>
</dbReference>